<dbReference type="STRING" id="931089.CDES_07475"/>
<reference evidence="3 4" key="1">
    <citation type="submission" date="2014-08" db="EMBL/GenBank/DDBJ databases">
        <title>Complete genome sequence of Corynebacterium deserti GIMN1.010 (=DSM 45689), isolated from desert sand in western China.</title>
        <authorList>
            <person name="Ruckert C."/>
            <person name="Albersmeier A."/>
            <person name="Kalinowski J."/>
        </authorList>
    </citation>
    <scope>NUCLEOTIDE SEQUENCE [LARGE SCALE GENOMIC DNA]</scope>
    <source>
        <strain evidence="3 4">GIMN1.010</strain>
    </source>
</reference>
<proteinExistence type="predicted"/>
<feature type="transmembrane region" description="Helical" evidence="2">
    <location>
        <begin position="49"/>
        <end position="66"/>
    </location>
</feature>
<feature type="transmembrane region" description="Helical" evidence="2">
    <location>
        <begin position="20"/>
        <end position="37"/>
    </location>
</feature>
<protein>
    <submittedName>
        <fullName evidence="3">Uncharacterized protein</fullName>
    </submittedName>
</protein>
<evidence type="ECO:0000256" key="2">
    <source>
        <dbReference type="SAM" id="Phobius"/>
    </source>
</evidence>
<feature type="region of interest" description="Disordered" evidence="1">
    <location>
        <begin position="97"/>
        <end position="121"/>
    </location>
</feature>
<dbReference type="AlphaFoldDB" id="A0A0M4CDZ5"/>
<sequence>MASIFGAAAQQELKDQPWYLRYKGSLLIVGSGIAWILGELATSQEIADLGWSSAVGIVATLVAFLVNRFTRDGITPSMANRLEQAGQKAFLDRPSVSAPLVGNDVEDPELPVYGGPSTNGK</sequence>
<evidence type="ECO:0000256" key="1">
    <source>
        <dbReference type="SAM" id="MobiDB-lite"/>
    </source>
</evidence>
<dbReference type="RefSeq" id="WP_053544908.1">
    <property type="nucleotide sequence ID" value="NZ_CP009220.1"/>
</dbReference>
<accession>A0A0M4CDZ5</accession>
<name>A0A0M4CDZ5_9CORY</name>
<evidence type="ECO:0000313" key="3">
    <source>
        <dbReference type="EMBL" id="ALC05904.1"/>
    </source>
</evidence>
<gene>
    <name evidence="3" type="ORF">CDES_07475</name>
</gene>
<keyword evidence="2" id="KW-0472">Membrane</keyword>
<keyword evidence="2" id="KW-0812">Transmembrane</keyword>
<dbReference type="KEGG" id="cdx:CDES_07475"/>
<dbReference type="Proteomes" id="UP000068067">
    <property type="component" value="Chromosome"/>
</dbReference>
<dbReference type="PATRIC" id="fig|931089.4.peg.1511"/>
<organism evidence="3 4">
    <name type="scientific">Corynebacterium deserti GIMN1.010</name>
    <dbReference type="NCBI Taxonomy" id="931089"/>
    <lineage>
        <taxon>Bacteria</taxon>
        <taxon>Bacillati</taxon>
        <taxon>Actinomycetota</taxon>
        <taxon>Actinomycetes</taxon>
        <taxon>Mycobacteriales</taxon>
        <taxon>Corynebacteriaceae</taxon>
        <taxon>Corynebacterium</taxon>
    </lineage>
</organism>
<evidence type="ECO:0000313" key="4">
    <source>
        <dbReference type="Proteomes" id="UP000068067"/>
    </source>
</evidence>
<dbReference type="EMBL" id="CP009220">
    <property type="protein sequence ID" value="ALC05904.1"/>
    <property type="molecule type" value="Genomic_DNA"/>
</dbReference>
<dbReference type="OrthoDB" id="4427263at2"/>
<keyword evidence="2" id="KW-1133">Transmembrane helix</keyword>
<keyword evidence="4" id="KW-1185">Reference proteome</keyword>